<evidence type="ECO:0000256" key="8">
    <source>
        <dbReference type="SAM" id="MobiDB-lite"/>
    </source>
</evidence>
<dbReference type="InterPro" id="IPR000156">
    <property type="entry name" value="Ran_bind_dom"/>
</dbReference>
<gene>
    <name evidence="10" type="ORF">GALMADRAFT_249087</name>
</gene>
<evidence type="ECO:0000256" key="2">
    <source>
        <dbReference type="ARBA" id="ARBA00022448"/>
    </source>
</evidence>
<feature type="compositionally biased region" description="Polar residues" evidence="8">
    <location>
        <begin position="450"/>
        <end position="459"/>
    </location>
</feature>
<dbReference type="GO" id="GO:0051028">
    <property type="term" value="P:mRNA transport"/>
    <property type="evidence" value="ECO:0007669"/>
    <property type="project" value="UniProtKB-KW"/>
</dbReference>
<evidence type="ECO:0000313" key="10">
    <source>
        <dbReference type="EMBL" id="KDR75152.1"/>
    </source>
</evidence>
<name>A0A067SYJ8_GALM3</name>
<evidence type="ECO:0000256" key="4">
    <source>
        <dbReference type="ARBA" id="ARBA00022927"/>
    </source>
</evidence>
<feature type="region of interest" description="Disordered" evidence="8">
    <location>
        <begin position="95"/>
        <end position="114"/>
    </location>
</feature>
<dbReference type="OrthoDB" id="185618at2759"/>
<reference evidence="11" key="1">
    <citation type="journal article" date="2014" name="Proc. Natl. Acad. Sci. U.S.A.">
        <title>Extensive sampling of basidiomycete genomes demonstrates inadequacy of the white-rot/brown-rot paradigm for wood decay fungi.</title>
        <authorList>
            <person name="Riley R."/>
            <person name="Salamov A.A."/>
            <person name="Brown D.W."/>
            <person name="Nagy L.G."/>
            <person name="Floudas D."/>
            <person name="Held B.W."/>
            <person name="Levasseur A."/>
            <person name="Lombard V."/>
            <person name="Morin E."/>
            <person name="Otillar R."/>
            <person name="Lindquist E.A."/>
            <person name="Sun H."/>
            <person name="LaButti K.M."/>
            <person name="Schmutz J."/>
            <person name="Jabbour D."/>
            <person name="Luo H."/>
            <person name="Baker S.E."/>
            <person name="Pisabarro A.G."/>
            <person name="Walton J.D."/>
            <person name="Blanchette R.A."/>
            <person name="Henrissat B."/>
            <person name="Martin F."/>
            <person name="Cullen D."/>
            <person name="Hibbett D.S."/>
            <person name="Grigoriev I.V."/>
        </authorList>
    </citation>
    <scope>NUCLEOTIDE SEQUENCE [LARGE SCALE GENOMIC DNA]</scope>
    <source>
        <strain evidence="11">CBS 339.88</strain>
    </source>
</reference>
<accession>A0A067SYJ8</accession>
<dbReference type="PROSITE" id="PS50196">
    <property type="entry name" value="RANBD1"/>
    <property type="match status" value="1"/>
</dbReference>
<proteinExistence type="predicted"/>
<dbReference type="EMBL" id="KL142381">
    <property type="protein sequence ID" value="KDR75152.1"/>
    <property type="molecule type" value="Genomic_DNA"/>
</dbReference>
<keyword evidence="2" id="KW-0813">Transport</keyword>
<protein>
    <recommendedName>
        <fullName evidence="9">RanBD1 domain-containing protein</fullName>
    </recommendedName>
</protein>
<dbReference type="HOGENOM" id="CLU_027517_0_0_1"/>
<evidence type="ECO:0000313" key="11">
    <source>
        <dbReference type="Proteomes" id="UP000027222"/>
    </source>
</evidence>
<feature type="region of interest" description="Disordered" evidence="8">
    <location>
        <begin position="1"/>
        <end position="60"/>
    </location>
</feature>
<dbReference type="PANTHER" id="PTHR38697">
    <property type="entry name" value="NUCLEAR PORE COMPLEX PROTEIN SIMILAR TO S. CEREVISIAE NUP2 (EUROFUNG)"/>
    <property type="match status" value="1"/>
</dbReference>
<feature type="compositionally biased region" description="Low complexity" evidence="8">
    <location>
        <begin position="95"/>
        <end position="113"/>
    </location>
</feature>
<keyword evidence="7" id="KW-0539">Nucleus</keyword>
<dbReference type="InterPro" id="IPR015007">
    <property type="entry name" value="NUP2/50/61"/>
</dbReference>
<organism evidence="10 11">
    <name type="scientific">Galerina marginata (strain CBS 339.88)</name>
    <dbReference type="NCBI Taxonomy" id="685588"/>
    <lineage>
        <taxon>Eukaryota</taxon>
        <taxon>Fungi</taxon>
        <taxon>Dikarya</taxon>
        <taxon>Basidiomycota</taxon>
        <taxon>Agaricomycotina</taxon>
        <taxon>Agaricomycetes</taxon>
        <taxon>Agaricomycetidae</taxon>
        <taxon>Agaricales</taxon>
        <taxon>Agaricineae</taxon>
        <taxon>Strophariaceae</taxon>
        <taxon>Galerina</taxon>
    </lineage>
</organism>
<feature type="domain" description="RanBD1" evidence="9">
    <location>
        <begin position="483"/>
        <end position="619"/>
    </location>
</feature>
<feature type="region of interest" description="Disordered" evidence="8">
    <location>
        <begin position="385"/>
        <end position="405"/>
    </location>
</feature>
<keyword evidence="11" id="KW-1185">Reference proteome</keyword>
<dbReference type="STRING" id="685588.A0A067SYJ8"/>
<feature type="compositionally biased region" description="Polar residues" evidence="8">
    <location>
        <begin position="312"/>
        <end position="330"/>
    </location>
</feature>
<feature type="region of interest" description="Disordered" evidence="8">
    <location>
        <begin position="449"/>
        <end position="507"/>
    </location>
</feature>
<dbReference type="SUPFAM" id="SSF50729">
    <property type="entry name" value="PH domain-like"/>
    <property type="match status" value="1"/>
</dbReference>
<evidence type="ECO:0000256" key="3">
    <source>
        <dbReference type="ARBA" id="ARBA00022816"/>
    </source>
</evidence>
<feature type="compositionally biased region" description="Low complexity" evidence="8">
    <location>
        <begin position="241"/>
        <end position="259"/>
    </location>
</feature>
<feature type="compositionally biased region" description="Low complexity" evidence="8">
    <location>
        <begin position="172"/>
        <end position="184"/>
    </location>
</feature>
<dbReference type="AlphaFoldDB" id="A0A067SYJ8"/>
<dbReference type="Proteomes" id="UP000027222">
    <property type="component" value="Unassembled WGS sequence"/>
</dbReference>
<dbReference type="SMART" id="SM00160">
    <property type="entry name" value="RanBD"/>
    <property type="match status" value="1"/>
</dbReference>
<feature type="compositionally biased region" description="Polar residues" evidence="8">
    <location>
        <begin position="385"/>
        <end position="402"/>
    </location>
</feature>
<evidence type="ECO:0000256" key="5">
    <source>
        <dbReference type="ARBA" id="ARBA00023010"/>
    </source>
</evidence>
<dbReference type="PANTHER" id="PTHR38697:SF1">
    <property type="entry name" value="NUCLEAR PORE COMPLEX PROTEIN SIMILAR TO S. CEREVISIAE NUP2 (EUROFUNG)"/>
    <property type="match status" value="1"/>
</dbReference>
<evidence type="ECO:0000259" key="9">
    <source>
        <dbReference type="PROSITE" id="PS50196"/>
    </source>
</evidence>
<dbReference type="GO" id="GO:0015031">
    <property type="term" value="P:protein transport"/>
    <property type="evidence" value="ECO:0007669"/>
    <property type="project" value="UniProtKB-KW"/>
</dbReference>
<evidence type="ECO:0000256" key="7">
    <source>
        <dbReference type="ARBA" id="ARBA00023242"/>
    </source>
</evidence>
<evidence type="ECO:0000256" key="6">
    <source>
        <dbReference type="ARBA" id="ARBA00023132"/>
    </source>
</evidence>
<keyword evidence="4" id="KW-0653">Protein transport</keyword>
<feature type="region of interest" description="Disordered" evidence="8">
    <location>
        <begin position="163"/>
        <end position="185"/>
    </location>
</feature>
<dbReference type="Pfam" id="PF08911">
    <property type="entry name" value="NUP50"/>
    <property type="match status" value="1"/>
</dbReference>
<keyword evidence="5" id="KW-0811">Translocation</keyword>
<dbReference type="Pfam" id="PF00638">
    <property type="entry name" value="Ran_BP1"/>
    <property type="match status" value="1"/>
</dbReference>
<dbReference type="InterPro" id="IPR011993">
    <property type="entry name" value="PH-like_dom_sf"/>
</dbReference>
<evidence type="ECO:0000256" key="1">
    <source>
        <dbReference type="ARBA" id="ARBA00004567"/>
    </source>
</evidence>
<comment type="subcellular location">
    <subcellularLocation>
        <location evidence="1">Nucleus</location>
        <location evidence="1">Nuclear pore complex</location>
    </subcellularLocation>
</comment>
<sequence length="622" mass="64330">MKRQAERQLVKGDDEVDDEDSNSQGFKKAEESVLATRVIRGLPKRTGTAPQIPTSNTTTPVVPAPIFATNAFTGGSSSSPSTGLIFDKQFAMDTTGNSSSASASSPFGTTSSTKSVFSPTFQNPLAMPPTATNTSKAFAASISNSGANPFGVSPSNSVVNPFAPLPSAAQPSSSSTTSNNSDDSAPLLKYYTDLRGLNMSFLGAISKAVEGDPFIDMSTFLKKYESIRQKIQEDFDNSVKSTSTAEPASTSSSSTSKPAMPTPPASFSGFNSFLPSAATPSPTPPKTNLFDFKTSSSGFGSSSAANPFAPKDSSNNSFGASSPMTADNASATTSHTPFIFGGTKPSTSSTFGSFGSPSSSTSFGSTSGQPVKSVFGSGSGTTTPTLFGSSTSDKPSSSNIFGSSDKTSTTTFASAFSLPAATKDSAKSPVHFPFGSSITPSVFGALKPSTELSAGSTGEHSPDGGSSERATPAAEGAEATSDSAEPPHILSSHNPHDDEGEGEENEETIHNVKSKVYRLSKAEDGSVKWVVLGSGILRLKKDKDTGARRMLARNSTNGKVIINFALYSGLKPISQGKNALNFVGHDAGNSQTYSVRVANEDDAGQLKSILEREIAFVKAKED</sequence>
<keyword evidence="3" id="KW-0509">mRNA transport</keyword>
<dbReference type="Gene3D" id="2.30.29.30">
    <property type="entry name" value="Pleckstrin-homology domain (PH domain)/Phosphotyrosine-binding domain (PTB)"/>
    <property type="match status" value="1"/>
</dbReference>
<dbReference type="InterPro" id="IPR053074">
    <property type="entry name" value="NPC_Nucleoporin"/>
</dbReference>
<feature type="region of interest" description="Disordered" evidence="8">
    <location>
        <begin position="235"/>
        <end position="330"/>
    </location>
</feature>
<feature type="compositionally biased region" description="Polar residues" evidence="8">
    <location>
        <begin position="48"/>
        <end position="60"/>
    </location>
</feature>
<feature type="compositionally biased region" description="Basic and acidic residues" evidence="8">
    <location>
        <begin position="1"/>
        <end position="13"/>
    </location>
</feature>
<dbReference type="CDD" id="cd13170">
    <property type="entry name" value="RanBD_NUP50"/>
    <property type="match status" value="1"/>
</dbReference>
<dbReference type="GO" id="GO:0005643">
    <property type="term" value="C:nuclear pore"/>
    <property type="evidence" value="ECO:0007669"/>
    <property type="project" value="UniProtKB-SubCell"/>
</dbReference>
<keyword evidence="6" id="KW-0906">Nuclear pore complex</keyword>